<evidence type="ECO:0000313" key="7">
    <source>
        <dbReference type="EMBL" id="MBW7462279.1"/>
    </source>
</evidence>
<feature type="non-terminal residue" evidence="7">
    <location>
        <position position="110"/>
    </location>
</feature>
<proteinExistence type="predicted"/>
<evidence type="ECO:0000256" key="2">
    <source>
        <dbReference type="ARBA" id="ARBA00022630"/>
    </source>
</evidence>
<dbReference type="PANTHER" id="PTHR43429">
    <property type="entry name" value="PYRIDINE NUCLEOTIDE-DISULFIDE OXIDOREDUCTASE DOMAIN-CONTAINING"/>
    <property type="match status" value="1"/>
</dbReference>
<sequence>KNYAHSQTIIQKAADAAKITVIGAGYIGIELAEAFQQLGKEVTLIDNTDRVLFKYLDREYTERVEEELTSRQIRLALGQGVTGFAGEAGKVTRVVTTAGEYETDLVVLCI</sequence>
<dbReference type="PANTHER" id="PTHR43429:SF1">
    <property type="entry name" value="NAD(P)H SULFUR OXIDOREDUCTASE (COA-DEPENDENT)"/>
    <property type="match status" value="1"/>
</dbReference>
<dbReference type="EMBL" id="JAHZIK010003761">
    <property type="protein sequence ID" value="MBW7462279.1"/>
    <property type="molecule type" value="Genomic_DNA"/>
</dbReference>
<evidence type="ECO:0000256" key="3">
    <source>
        <dbReference type="ARBA" id="ARBA00022827"/>
    </source>
</evidence>
<keyword evidence="8" id="KW-1185">Reference proteome</keyword>
<keyword evidence="4" id="KW-0560">Oxidoreductase</keyword>
<name>A0ABS7CMU8_9BACL</name>
<keyword evidence="5" id="KW-0676">Redox-active center</keyword>
<dbReference type="InterPro" id="IPR036188">
    <property type="entry name" value="FAD/NAD-bd_sf"/>
</dbReference>
<dbReference type="Pfam" id="PF07992">
    <property type="entry name" value="Pyr_redox_2"/>
    <property type="match status" value="1"/>
</dbReference>
<dbReference type="InterPro" id="IPR023753">
    <property type="entry name" value="FAD/NAD-binding_dom"/>
</dbReference>
<keyword evidence="2" id="KW-0285">Flavoprotein</keyword>
<evidence type="ECO:0000313" key="8">
    <source>
        <dbReference type="Proteomes" id="UP001519887"/>
    </source>
</evidence>
<feature type="non-terminal residue" evidence="7">
    <location>
        <position position="1"/>
    </location>
</feature>
<keyword evidence="3" id="KW-0274">FAD</keyword>
<organism evidence="7 8">
    <name type="scientific">Paenibacillus sepulcri</name>
    <dbReference type="NCBI Taxonomy" id="359917"/>
    <lineage>
        <taxon>Bacteria</taxon>
        <taxon>Bacillati</taxon>
        <taxon>Bacillota</taxon>
        <taxon>Bacilli</taxon>
        <taxon>Bacillales</taxon>
        <taxon>Paenibacillaceae</taxon>
        <taxon>Paenibacillus</taxon>
    </lineage>
</organism>
<dbReference type="SUPFAM" id="SSF51905">
    <property type="entry name" value="FAD/NAD(P)-binding domain"/>
    <property type="match status" value="1"/>
</dbReference>
<dbReference type="PRINTS" id="PR00411">
    <property type="entry name" value="PNDRDTASEI"/>
</dbReference>
<evidence type="ECO:0000256" key="1">
    <source>
        <dbReference type="ARBA" id="ARBA00001974"/>
    </source>
</evidence>
<feature type="domain" description="FAD/NAD(P)-binding" evidence="6">
    <location>
        <begin position="4"/>
        <end position="110"/>
    </location>
</feature>
<evidence type="ECO:0000259" key="6">
    <source>
        <dbReference type="Pfam" id="PF07992"/>
    </source>
</evidence>
<reference evidence="7 8" key="1">
    <citation type="submission" date="2021-07" db="EMBL/GenBank/DDBJ databases">
        <title>Paenibacillus radiodurans sp. nov., isolated from the southeastern edge of Tengger Desert.</title>
        <authorList>
            <person name="Zhang G."/>
        </authorList>
    </citation>
    <scope>NUCLEOTIDE SEQUENCE [LARGE SCALE GENOMIC DNA]</scope>
    <source>
        <strain evidence="7 8">CCM 7311</strain>
    </source>
</reference>
<dbReference type="Gene3D" id="3.50.50.60">
    <property type="entry name" value="FAD/NAD(P)-binding domain"/>
    <property type="match status" value="1"/>
</dbReference>
<gene>
    <name evidence="7" type="ORF">K0U00_50330</name>
</gene>
<comment type="cofactor">
    <cofactor evidence="1">
        <name>FAD</name>
        <dbReference type="ChEBI" id="CHEBI:57692"/>
    </cofactor>
</comment>
<evidence type="ECO:0000256" key="5">
    <source>
        <dbReference type="ARBA" id="ARBA00023284"/>
    </source>
</evidence>
<dbReference type="Proteomes" id="UP001519887">
    <property type="component" value="Unassembled WGS sequence"/>
</dbReference>
<protein>
    <submittedName>
        <fullName evidence="7">FAD-dependent oxidoreductase</fullName>
    </submittedName>
</protein>
<dbReference type="InterPro" id="IPR050260">
    <property type="entry name" value="FAD-bd_OxRdtase"/>
</dbReference>
<comment type="caution">
    <text evidence="7">The sequence shown here is derived from an EMBL/GenBank/DDBJ whole genome shotgun (WGS) entry which is preliminary data.</text>
</comment>
<accession>A0ABS7CMU8</accession>
<evidence type="ECO:0000256" key="4">
    <source>
        <dbReference type="ARBA" id="ARBA00023002"/>
    </source>
</evidence>